<name>A7TNW3_VANPO</name>
<comment type="similarity">
    <text evidence="2">Belongs to the MDM31/MDM32 family.</text>
</comment>
<evidence type="ECO:0000256" key="9">
    <source>
        <dbReference type="ARBA" id="ARBA00025191"/>
    </source>
</evidence>
<dbReference type="GO" id="GO:0005743">
    <property type="term" value="C:mitochondrial inner membrane"/>
    <property type="evidence" value="ECO:0007669"/>
    <property type="project" value="UniProtKB-SubCell"/>
</dbReference>
<dbReference type="GO" id="GO:0006873">
    <property type="term" value="P:intracellular monoatomic ion homeostasis"/>
    <property type="evidence" value="ECO:0007669"/>
    <property type="project" value="EnsemblFungi"/>
</dbReference>
<dbReference type="PANTHER" id="PTHR31068:SF0">
    <property type="entry name" value="MITOCHONDRIAL DISTRIBUTION AND MORPHOLOGY PROTEIN 31"/>
    <property type="match status" value="1"/>
</dbReference>
<evidence type="ECO:0000256" key="1">
    <source>
        <dbReference type="ARBA" id="ARBA00004448"/>
    </source>
</evidence>
<accession>A7TNW3</accession>
<evidence type="ECO:0000313" key="12">
    <source>
        <dbReference type="Proteomes" id="UP000000267"/>
    </source>
</evidence>
<dbReference type="Pfam" id="PF08118">
    <property type="entry name" value="MDM31_MDM32"/>
    <property type="match status" value="1"/>
</dbReference>
<dbReference type="OMA" id="DFLCAEN"/>
<dbReference type="GO" id="GO:1900208">
    <property type="term" value="P:regulation of cardiolipin metabolic process"/>
    <property type="evidence" value="ECO:0007669"/>
    <property type="project" value="EnsemblFungi"/>
</dbReference>
<dbReference type="OrthoDB" id="17678at2759"/>
<dbReference type="PANTHER" id="PTHR31068">
    <property type="entry name" value="MITOCHONDRIAL DISTRIBUTION AND MORPHOLOGY PROTEIN 31"/>
    <property type="match status" value="1"/>
</dbReference>
<keyword evidence="5" id="KW-0809">Transit peptide</keyword>
<dbReference type="PhylomeDB" id="A7TNW3"/>
<dbReference type="eggNOG" id="ENOG502QQJG">
    <property type="taxonomic scope" value="Eukaryota"/>
</dbReference>
<keyword evidence="3 10" id="KW-0812">Transmembrane</keyword>
<evidence type="ECO:0000256" key="7">
    <source>
        <dbReference type="ARBA" id="ARBA00023128"/>
    </source>
</evidence>
<dbReference type="InterPro" id="IPR012571">
    <property type="entry name" value="Mdm31/Mdm32"/>
</dbReference>
<keyword evidence="8 10" id="KW-0472">Membrane</keyword>
<evidence type="ECO:0000256" key="4">
    <source>
        <dbReference type="ARBA" id="ARBA00022792"/>
    </source>
</evidence>
<dbReference type="InParanoid" id="A7TNW3"/>
<dbReference type="FunCoup" id="A7TNW3">
    <property type="interactions" value="45"/>
</dbReference>
<proteinExistence type="inferred from homology"/>
<keyword evidence="12" id="KW-1185">Reference proteome</keyword>
<dbReference type="KEGG" id="vpo:Kpol_1067p18"/>
<protein>
    <recommendedName>
        <fullName evidence="13">Mitochondrial distribution and morphology protein 31</fullName>
    </recommendedName>
</protein>
<dbReference type="GO" id="GO:0000001">
    <property type="term" value="P:mitochondrion inheritance"/>
    <property type="evidence" value="ECO:0007669"/>
    <property type="project" value="EnsemblFungi"/>
</dbReference>
<feature type="transmembrane region" description="Helical" evidence="10">
    <location>
        <begin position="118"/>
        <end position="138"/>
    </location>
</feature>
<dbReference type="HOGENOM" id="CLU_016236_2_1_1"/>
<keyword evidence="7" id="KW-0496">Mitochondrion</keyword>
<evidence type="ECO:0000256" key="2">
    <source>
        <dbReference type="ARBA" id="ARBA00005687"/>
    </source>
</evidence>
<evidence type="ECO:0000256" key="3">
    <source>
        <dbReference type="ARBA" id="ARBA00022692"/>
    </source>
</evidence>
<gene>
    <name evidence="11" type="ORF">Kpol_1067p18</name>
</gene>
<sequence length="607" mass="70546">MRLIHGSTFRSISSRVNCGNATRWLLFNGSNSVGRASVVCRTRYGGFSLQRQQERYKYDEPKKPSKVTSSVSNKVNKFDFKYITEKDRLIAQSKSNFEKLRINMRWFLTKSTTPLNKYYIFLTTFISWLFVSNLFLILFGTTTFVSIILFLLNTVSAQEFLTTKIGYYITKNTSLYVVFENAMVPNWASGNIIMHKVFISRRPKLSQNFTKGSQEEAVQRAELALREKQFLINDLKFDDGNYTQFDLTIDQLEFSLSLSNWLNGKGIVDEVKINGLRGVVDRTHVAWKPKDNPRNYLNVHKPGDFEINKFSMNDVLITLYQPRKFRPFQVSIHNCELPQLRKNWLFFDILNATSMSGTYDNSMFTIHKKLLKENEEQHDDNNLHFHKKENIWQAKTRLRVDNLDVDHLNAGIDGPFGWITEGQVDMIGDILLPNNDIDPIQILTEISERLLIKAKDYSLLFPMINNLNDNSNLIEKPKEEPKGLDPNNYFIMDFFLKLHNVKAEVPLFTQELSYMNNAIIRPIVGYINSNRTYIPIKCRIVKDIADFDGSWTMYDSLLMNDLSAQVYDAFAEYVADERRRSVRLRRVGFWSLQLILQLILMSLGAIA</sequence>
<comment type="function">
    <text evidence="9">Involved in the organization of the mitochondrial membranes and the global structure of the mitochondria. Also required for mitochondrial distribution and mobility as well as for the maintenance of mitochondrial DNA nucleoids structures.</text>
</comment>
<dbReference type="EMBL" id="DS480435">
    <property type="protein sequence ID" value="EDO16046.1"/>
    <property type="molecule type" value="Genomic_DNA"/>
</dbReference>
<keyword evidence="4" id="KW-0999">Mitochondrion inner membrane</keyword>
<evidence type="ECO:0000256" key="6">
    <source>
        <dbReference type="ARBA" id="ARBA00022989"/>
    </source>
</evidence>
<keyword evidence="6 10" id="KW-1133">Transmembrane helix</keyword>
<evidence type="ECO:0000313" key="11">
    <source>
        <dbReference type="EMBL" id="EDO16046.1"/>
    </source>
</evidence>
<dbReference type="STRING" id="436907.A7TNW3"/>
<organism evidence="12">
    <name type="scientific">Vanderwaltozyma polyspora (strain ATCC 22028 / DSM 70294 / BCRC 21397 / CBS 2163 / NBRC 10782 / NRRL Y-8283 / UCD 57-17)</name>
    <name type="common">Kluyveromyces polysporus</name>
    <dbReference type="NCBI Taxonomy" id="436907"/>
    <lineage>
        <taxon>Eukaryota</taxon>
        <taxon>Fungi</taxon>
        <taxon>Dikarya</taxon>
        <taxon>Ascomycota</taxon>
        <taxon>Saccharomycotina</taxon>
        <taxon>Saccharomycetes</taxon>
        <taxon>Saccharomycetales</taxon>
        <taxon>Saccharomycetaceae</taxon>
        <taxon>Vanderwaltozyma</taxon>
    </lineage>
</organism>
<evidence type="ECO:0008006" key="13">
    <source>
        <dbReference type="Google" id="ProtNLM"/>
    </source>
</evidence>
<dbReference type="Proteomes" id="UP000000267">
    <property type="component" value="Unassembled WGS sequence"/>
</dbReference>
<evidence type="ECO:0000256" key="10">
    <source>
        <dbReference type="SAM" id="Phobius"/>
    </source>
</evidence>
<reference evidence="11 12" key="1">
    <citation type="journal article" date="2007" name="Proc. Natl. Acad. Sci. U.S.A.">
        <title>Independent sorting-out of thousands of duplicated gene pairs in two yeast species descended from a whole-genome duplication.</title>
        <authorList>
            <person name="Scannell D.R."/>
            <person name="Frank A.C."/>
            <person name="Conant G.C."/>
            <person name="Byrne K.P."/>
            <person name="Woolfit M."/>
            <person name="Wolfe K.H."/>
        </authorList>
    </citation>
    <scope>NUCLEOTIDE SEQUENCE [LARGE SCALE GENOMIC DNA]</scope>
    <source>
        <strain evidence="12">ATCC 22028 / DSM 70294 / BCRC 21397 / CBS 2163 / NBRC 10782 / NRRL Y-8283 / UCD 57-17</strain>
    </source>
</reference>
<dbReference type="AlphaFoldDB" id="A7TNW3"/>
<dbReference type="GO" id="GO:0007005">
    <property type="term" value="P:mitochondrion organization"/>
    <property type="evidence" value="ECO:0007669"/>
    <property type="project" value="EnsemblFungi"/>
</dbReference>
<comment type="subcellular location">
    <subcellularLocation>
        <location evidence="1">Mitochondrion inner membrane</location>
        <topology evidence="1">Multi-pass membrane protein</topology>
    </subcellularLocation>
</comment>
<evidence type="ECO:0000256" key="5">
    <source>
        <dbReference type="ARBA" id="ARBA00022946"/>
    </source>
</evidence>
<evidence type="ECO:0000256" key="8">
    <source>
        <dbReference type="ARBA" id="ARBA00023136"/>
    </source>
</evidence>
<dbReference type="GeneID" id="5544165"/>
<dbReference type="RefSeq" id="XP_001643904.1">
    <property type="nucleotide sequence ID" value="XM_001643854.1"/>
</dbReference>